<dbReference type="GeneTree" id="ENSGT01030000234638"/>
<dbReference type="PANTHER" id="PTHR11607:SF69">
    <property type="entry name" value="ALPHA-MANNOSIDASE 2"/>
    <property type="match status" value="1"/>
</dbReference>
<organism evidence="21 22">
    <name type="scientific">Acanthochromis polyacanthus</name>
    <name type="common">spiny chromis</name>
    <dbReference type="NCBI Taxonomy" id="80966"/>
    <lineage>
        <taxon>Eukaryota</taxon>
        <taxon>Metazoa</taxon>
        <taxon>Chordata</taxon>
        <taxon>Craniata</taxon>
        <taxon>Vertebrata</taxon>
        <taxon>Euteleostomi</taxon>
        <taxon>Actinopterygii</taxon>
        <taxon>Neopterygii</taxon>
        <taxon>Teleostei</taxon>
        <taxon>Neoteleostei</taxon>
        <taxon>Acanthomorphata</taxon>
        <taxon>Ovalentaria</taxon>
        <taxon>Pomacentridae</taxon>
        <taxon>Acanthochromis</taxon>
    </lineage>
</organism>
<dbReference type="FunFam" id="1.20.1270.50:FF:000001">
    <property type="entry name" value="Alpha-mannosidase"/>
    <property type="match status" value="1"/>
</dbReference>
<evidence type="ECO:0000256" key="10">
    <source>
        <dbReference type="ARBA" id="ARBA00023034"/>
    </source>
</evidence>
<dbReference type="Ensembl" id="ENSAPOT00000018886.1">
    <property type="protein sequence ID" value="ENSAPOP00000011345.1"/>
    <property type="gene ID" value="ENSAPOG00000013878.1"/>
</dbReference>
<dbReference type="InterPro" id="IPR027291">
    <property type="entry name" value="Glyco_hydro_38_N_sf"/>
</dbReference>
<dbReference type="InterPro" id="IPR013780">
    <property type="entry name" value="Glyco_hydro_b"/>
</dbReference>
<keyword evidence="17" id="KW-0175">Coiled coil</keyword>
<dbReference type="Gene3D" id="2.60.40.1180">
    <property type="entry name" value="Golgi alpha-mannosidase II"/>
    <property type="match status" value="1"/>
</dbReference>
<keyword evidence="13 16" id="KW-0326">Glycosidase</keyword>
<evidence type="ECO:0000256" key="2">
    <source>
        <dbReference type="ARBA" id="ARBA00004922"/>
    </source>
</evidence>
<comment type="catalytic activity">
    <reaction evidence="15">
        <text>N(4)-{beta-D-GlcNAc-(1-&gt;2)-alpha-D-Man-(1-&gt;3)-[alpha-D-Man-(1-&gt;3)-[alpha-D-Man-(1-&gt;6)]-alpha-D-Man-(1-&gt;6)]-beta-D-Man-(1-&gt;4)-beta-D-GlcNAc-(1-&gt;4)-beta-D-GlcNAc}-L-asparaginyl-[protein] + 2 H2O = 2 alpha-D-mannopyranose + an N(4)-{beta-D-GlcNAc-(1-&gt;2)-alpha-D-Man-(1-&gt;3)-[alpha-D-Man-(1-&gt;6)]-beta-D-Man-(1-&gt;4)-beta-D-GlcNAc-(1-&gt;4)-beta-D-GlcNAc}-L-asparaginyl-[protein]</text>
        <dbReference type="Rhea" id="RHEA:56052"/>
        <dbReference type="Rhea" id="RHEA-COMP:14368"/>
        <dbReference type="Rhea" id="RHEA-COMP:14369"/>
        <dbReference type="ChEBI" id="CHEBI:15377"/>
        <dbReference type="ChEBI" id="CHEBI:28729"/>
        <dbReference type="ChEBI" id="CHEBI:60615"/>
        <dbReference type="ChEBI" id="CHEBI:60625"/>
        <dbReference type="EC" id="3.2.1.114"/>
    </reaction>
</comment>
<dbReference type="GO" id="GO:0004572">
    <property type="term" value="F:mannosyl-oligosaccharide 1,3-1,6-alpha-mannosidase activity"/>
    <property type="evidence" value="ECO:0007669"/>
    <property type="project" value="UniProtKB-EC"/>
</dbReference>
<evidence type="ECO:0000256" key="7">
    <source>
        <dbReference type="ARBA" id="ARBA00022833"/>
    </source>
</evidence>
<dbReference type="STRING" id="80966.ENSAPOP00000011345"/>
<evidence type="ECO:0000256" key="9">
    <source>
        <dbReference type="ARBA" id="ARBA00022989"/>
    </source>
</evidence>
<dbReference type="GO" id="GO:0030246">
    <property type="term" value="F:carbohydrate binding"/>
    <property type="evidence" value="ECO:0007669"/>
    <property type="project" value="InterPro"/>
</dbReference>
<feature type="transmembrane region" description="Helical" evidence="19">
    <location>
        <begin position="6"/>
        <end position="27"/>
    </location>
</feature>
<reference evidence="21" key="2">
    <citation type="submission" date="2025-09" db="UniProtKB">
        <authorList>
            <consortium name="Ensembl"/>
        </authorList>
    </citation>
    <scope>IDENTIFICATION</scope>
</reference>
<dbReference type="SMART" id="SM00872">
    <property type="entry name" value="Alpha-mann_mid"/>
    <property type="match status" value="1"/>
</dbReference>
<dbReference type="InterPro" id="IPR000602">
    <property type="entry name" value="Glyco_hydro_38_N"/>
</dbReference>
<dbReference type="FunFam" id="3.20.110.10:FF:000003">
    <property type="entry name" value="Alpha-mannosidase"/>
    <property type="match status" value="1"/>
</dbReference>
<feature type="compositionally biased region" description="Polar residues" evidence="18">
    <location>
        <begin position="145"/>
        <end position="154"/>
    </location>
</feature>
<dbReference type="InterPro" id="IPR011682">
    <property type="entry name" value="Glyco_hydro_38_C"/>
</dbReference>
<evidence type="ECO:0000256" key="12">
    <source>
        <dbReference type="ARBA" id="ARBA00023157"/>
    </source>
</evidence>
<dbReference type="Proteomes" id="UP000257200">
    <property type="component" value="Unplaced"/>
</dbReference>
<evidence type="ECO:0000256" key="16">
    <source>
        <dbReference type="RuleBase" id="RU361199"/>
    </source>
</evidence>
<protein>
    <recommendedName>
        <fullName evidence="16">Alpha-mannosidase</fullName>
        <ecNumber evidence="16">3.2.1.-</ecNumber>
    </recommendedName>
</protein>
<dbReference type="SUPFAM" id="SSF88688">
    <property type="entry name" value="Families 57/38 glycoside transferase middle domain"/>
    <property type="match status" value="1"/>
</dbReference>
<keyword evidence="5 16" id="KW-0479">Metal-binding</keyword>
<feature type="region of interest" description="Disordered" evidence="18">
    <location>
        <begin position="138"/>
        <end position="158"/>
    </location>
</feature>
<evidence type="ECO:0000256" key="5">
    <source>
        <dbReference type="ARBA" id="ARBA00022723"/>
    </source>
</evidence>
<dbReference type="GO" id="GO:0046872">
    <property type="term" value="F:metal ion binding"/>
    <property type="evidence" value="ECO:0007669"/>
    <property type="project" value="UniProtKB-KW"/>
</dbReference>
<dbReference type="CDD" id="cd10809">
    <property type="entry name" value="GH38N_AMII_GMII_SfManIII_like"/>
    <property type="match status" value="1"/>
</dbReference>
<keyword evidence="6 16" id="KW-0378">Hydrolase</keyword>
<dbReference type="GO" id="GO:0000139">
    <property type="term" value="C:Golgi membrane"/>
    <property type="evidence" value="ECO:0007669"/>
    <property type="project" value="UniProtKB-SubCell"/>
</dbReference>
<dbReference type="FunFam" id="2.70.98.30:FF:000002">
    <property type="entry name" value="Alpha-mannosidase"/>
    <property type="match status" value="1"/>
</dbReference>
<dbReference type="InterPro" id="IPR050843">
    <property type="entry name" value="Glycosyl_Hydrlase_38"/>
</dbReference>
<dbReference type="Gene3D" id="2.70.98.30">
    <property type="entry name" value="Golgi alpha-mannosidase II, domain 4"/>
    <property type="match status" value="1"/>
</dbReference>
<keyword evidence="22" id="KW-1185">Reference proteome</keyword>
<dbReference type="SUPFAM" id="SSF88713">
    <property type="entry name" value="Glycoside hydrolase/deacetylase"/>
    <property type="match status" value="1"/>
</dbReference>
<dbReference type="InterPro" id="IPR037094">
    <property type="entry name" value="Glyco_hydro_38_cen_sf"/>
</dbReference>
<evidence type="ECO:0000256" key="17">
    <source>
        <dbReference type="SAM" id="Coils"/>
    </source>
</evidence>
<keyword evidence="4 19" id="KW-0812">Transmembrane</keyword>
<proteinExistence type="inferred from homology"/>
<evidence type="ECO:0000256" key="6">
    <source>
        <dbReference type="ARBA" id="ARBA00022801"/>
    </source>
</evidence>
<evidence type="ECO:0000256" key="19">
    <source>
        <dbReference type="SAM" id="Phobius"/>
    </source>
</evidence>
<evidence type="ECO:0000313" key="21">
    <source>
        <dbReference type="Ensembl" id="ENSAPOP00000011345.1"/>
    </source>
</evidence>
<dbReference type="Gene3D" id="3.20.110.10">
    <property type="entry name" value="Glycoside hydrolase 38, N terminal domain"/>
    <property type="match status" value="1"/>
</dbReference>
<evidence type="ECO:0000313" key="22">
    <source>
        <dbReference type="Proteomes" id="UP000257200"/>
    </source>
</evidence>
<feature type="coiled-coil region" evidence="17">
    <location>
        <begin position="95"/>
        <end position="122"/>
    </location>
</feature>
<name>A0A3Q1FYE0_9TELE</name>
<evidence type="ECO:0000256" key="14">
    <source>
        <dbReference type="ARBA" id="ARBA00059516"/>
    </source>
</evidence>
<accession>A0A3Q1FYE0</accession>
<keyword evidence="9 19" id="KW-1133">Transmembrane helix</keyword>
<comment type="cofactor">
    <cofactor evidence="16">
        <name>Zn(2+)</name>
        <dbReference type="ChEBI" id="CHEBI:29105"/>
    </cofactor>
    <text evidence="16">Binds 1 zinc ion per subunit.</text>
</comment>
<feature type="domain" description="Glycoside hydrolase family 38 central" evidence="20">
    <location>
        <begin position="543"/>
        <end position="634"/>
    </location>
</feature>
<comment type="subcellular location">
    <subcellularLocation>
        <location evidence="1">Golgi apparatus membrane</location>
        <topology evidence="1">Single-pass type II membrane protein</topology>
    </subcellularLocation>
</comment>
<comment type="pathway">
    <text evidence="2">Protein modification; protein glycosylation.</text>
</comment>
<dbReference type="GO" id="GO:0006013">
    <property type="term" value="P:mannose metabolic process"/>
    <property type="evidence" value="ECO:0007669"/>
    <property type="project" value="InterPro"/>
</dbReference>
<evidence type="ECO:0000256" key="13">
    <source>
        <dbReference type="ARBA" id="ARBA00023295"/>
    </source>
</evidence>
<feature type="transmembrane region" description="Helical" evidence="19">
    <location>
        <begin position="59"/>
        <end position="79"/>
    </location>
</feature>
<dbReference type="SUPFAM" id="SSF74650">
    <property type="entry name" value="Galactose mutarotase-like"/>
    <property type="match status" value="1"/>
</dbReference>
<evidence type="ECO:0000256" key="1">
    <source>
        <dbReference type="ARBA" id="ARBA00004323"/>
    </source>
</evidence>
<evidence type="ECO:0000256" key="4">
    <source>
        <dbReference type="ARBA" id="ARBA00022692"/>
    </source>
</evidence>
<dbReference type="InterPro" id="IPR011013">
    <property type="entry name" value="Gal_mutarotase_sf_dom"/>
</dbReference>
<dbReference type="GO" id="GO:0006491">
    <property type="term" value="P:N-glycan processing"/>
    <property type="evidence" value="ECO:0007669"/>
    <property type="project" value="TreeGrafter"/>
</dbReference>
<dbReference type="InterPro" id="IPR015341">
    <property type="entry name" value="Glyco_hydro_38_cen"/>
</dbReference>
<evidence type="ECO:0000256" key="11">
    <source>
        <dbReference type="ARBA" id="ARBA00023136"/>
    </source>
</evidence>
<keyword evidence="11 19" id="KW-0472">Membrane</keyword>
<keyword evidence="7 16" id="KW-0862">Zinc</keyword>
<dbReference type="InParanoid" id="A0A3Q1FYE0"/>
<evidence type="ECO:0000256" key="18">
    <source>
        <dbReference type="SAM" id="MobiDB-lite"/>
    </source>
</evidence>
<dbReference type="Pfam" id="PF07748">
    <property type="entry name" value="Glyco_hydro_38C"/>
    <property type="match status" value="1"/>
</dbReference>
<reference evidence="21" key="1">
    <citation type="submission" date="2025-08" db="UniProtKB">
        <authorList>
            <consortium name="Ensembl"/>
        </authorList>
    </citation>
    <scope>IDENTIFICATION</scope>
</reference>
<dbReference type="EC" id="3.2.1.-" evidence="16"/>
<evidence type="ECO:0000256" key="3">
    <source>
        <dbReference type="ARBA" id="ARBA00009792"/>
    </source>
</evidence>
<dbReference type="InterPro" id="IPR011330">
    <property type="entry name" value="Glyco_hydro/deAcase_b/a-brl"/>
</dbReference>
<keyword evidence="10" id="KW-0333">Golgi apparatus</keyword>
<keyword evidence="12" id="KW-1015">Disulfide bond</keyword>
<evidence type="ECO:0000256" key="8">
    <source>
        <dbReference type="ARBA" id="ARBA00022968"/>
    </source>
</evidence>
<dbReference type="Pfam" id="PF01074">
    <property type="entry name" value="Glyco_hydro_38N"/>
    <property type="match status" value="1"/>
</dbReference>
<dbReference type="PANTHER" id="PTHR11607">
    <property type="entry name" value="ALPHA-MANNOSIDASE"/>
    <property type="match status" value="1"/>
</dbReference>
<dbReference type="Gene3D" id="1.20.1270.50">
    <property type="entry name" value="Glycoside hydrolase family 38, central domain"/>
    <property type="match status" value="1"/>
</dbReference>
<dbReference type="Pfam" id="PF09261">
    <property type="entry name" value="Alpha-mann_mid"/>
    <property type="match status" value="1"/>
</dbReference>
<keyword evidence="8" id="KW-0735">Signal-anchor</keyword>
<evidence type="ECO:0000259" key="20">
    <source>
        <dbReference type="SMART" id="SM00872"/>
    </source>
</evidence>
<evidence type="ECO:0000256" key="15">
    <source>
        <dbReference type="ARBA" id="ARBA00093232"/>
    </source>
</evidence>
<sequence length="1199" mass="136226">MRGSSGARAADLCCLTGGFYVLFGLLLRHSTGRSGYLLRHQAGREEEELSVAAMKRSRLLALLVGGVFCLAVMSLYRMLELMQGAGPQHRPDAPDEQVDEDLSRLQQKMDRLERLLSHNNRLVARLRDSLLQRKASWERGGGGVNVSSDSTYSQAAPPPGCQLTEEMKDGADGVQLLDVYDLLPFDNPDGGAWKQGFEIGYRGDEWDEQPLELFLVPHSHNDPGWLKTFDGYYQDQTRHILDNMLLKLSQDHRRKMVWAEISYFSKWWNDIDDQKRAMVKRLVGAGQLELVTGGWVMADEANSHYFALLDQLMEGHQWLHRHLGVTPSSGWAIDPFGHSPSMTYLLKGAGLQNMVIQRVHYAVKKHFARQQTLEFLWRQTWDSSPRSDITCHMMPFYSYDVPHTCGPNPAVCCQFDFHRLPGRRVFCPWRVPPQPITEQNVQERALLLLDQYRQKSRLFRSPVLLVPLGDDFRFVEASEWDVQFTNYQKLFDYFQQHPELHVKARFGTLSDYFQALHRHLGAAGTSLPTLRGDFFTYADRDDHYWSGFFTSRPFYKRLDRTLEATLRATEILFSLTLAEMRRSSADGRLDARFPAREHFQRLTAGRRNLGLFQHHDAITGTGRDPVVVDYGTRLFRSILNLHQVLQSSTHWLLLLDKSQYHHDQSKPFLQMDEVMSAQDALPQKTTLELSDEPRSLIVFNPTEQLRTSVISVTVDSPDARVVDAETGRPMAAQISAVWAEPSQVSTDTFQLSFVAELPPLSLLVYHVTKAPAGSAPRARYTVHRRGDPPVVHTKHFQVSHPLEDSAPLLLSNKHIQLWSSAETGLLQKLRLRSGLLRQLQVQFLWYGTRTETNQEKSGAYLFLPGEEWPQLYSSSESPLVRVSRGPIFSDITSCFQHFTHTVRLFHLDGHAGRSLEISNMVDIRSEVNRELVMRFVSDVANDNRFYSDLNGFQMQQRRTLVKLPLQANFYPMTSAAFLQDSGSRLTLLAAQSQAVASLRPGELEVVLDRRLQQDDNRGLGQGITDNKLTASLYHLLLEDRRGGAQEVGGATVEHLSLLAHLTSLSLSHPPITMVAPSDGPLPKLRPFLPLRLSLPCDVHLLNLRTLEDAQEVENPSHDAALLLHRKGFDCSSAPDPQPSCTWSAHEEVNLEDLFSPLHFRSVRPSSLTLLHDEPESARRPPHITRLRPMEISAFRVQLD</sequence>
<comment type="function">
    <text evidence="14">Catalyzes the first committed step in the biosynthesis of complex N-glycans. It controls conversion of high mannose to complex N-glycans; the final hydrolytic step in the N-glycan maturation pathway.</text>
</comment>
<dbReference type="InterPro" id="IPR028995">
    <property type="entry name" value="Glyco_hydro_57/38_cen_sf"/>
</dbReference>
<dbReference type="AlphaFoldDB" id="A0A3Q1FYE0"/>
<comment type="similarity">
    <text evidence="3 16">Belongs to the glycosyl hydrolase 38 family.</text>
</comment>